<gene>
    <name evidence="1" type="ORF">D0Y50_04040</name>
</gene>
<dbReference type="OrthoDB" id="4299064at2"/>
<evidence type="ECO:0000313" key="2">
    <source>
        <dbReference type="Proteomes" id="UP000262073"/>
    </source>
</evidence>
<dbReference type="AlphaFoldDB" id="A0A346NJA9"/>
<accession>A0A346NJA9</accession>
<dbReference type="Proteomes" id="UP000262073">
    <property type="component" value="Chromosome"/>
</dbReference>
<protein>
    <submittedName>
        <fullName evidence="1">Tautomerase enzyme</fullName>
    </submittedName>
</protein>
<keyword evidence="2" id="KW-1185">Reference proteome</keyword>
<dbReference type="EMBL" id="CP031769">
    <property type="protein sequence ID" value="AXR05616.1"/>
    <property type="molecule type" value="Genomic_DNA"/>
</dbReference>
<proteinExistence type="predicted"/>
<organism evidence="1 2">
    <name type="scientific">Salinimonas sediminis</name>
    <dbReference type="NCBI Taxonomy" id="2303538"/>
    <lineage>
        <taxon>Bacteria</taxon>
        <taxon>Pseudomonadati</taxon>
        <taxon>Pseudomonadota</taxon>
        <taxon>Gammaproteobacteria</taxon>
        <taxon>Alteromonadales</taxon>
        <taxon>Alteromonadaceae</taxon>
        <taxon>Alteromonas/Salinimonas group</taxon>
        <taxon>Salinimonas</taxon>
    </lineage>
</organism>
<dbReference type="KEGG" id="salm:D0Y50_04040"/>
<name>A0A346NJA9_9ALTE</name>
<sequence>MTIITVTTPKGRLSSEQRSLLSESLTDAVLVPEVGRSEPRARFGFQVHFNERSLDRIAIGGRLLSDSLEVPDVATIDICVMDAAWPNIVRKQIIENVLSAMADACDMEEASPTWWTTFRVIEEGSWGARGSTLSILDLLETGIFTSERIEKIREALT</sequence>
<reference evidence="1 2" key="1">
    <citation type="submission" date="2018-08" db="EMBL/GenBank/DDBJ databases">
        <title>Salinimonas sediminis sp. nov., a piezophilic bacterium isolated from a deep-sea sediment sample from the New Britain Trench.</title>
        <authorList>
            <person name="Cao J."/>
        </authorList>
    </citation>
    <scope>NUCLEOTIDE SEQUENCE [LARGE SCALE GENOMIC DNA]</scope>
    <source>
        <strain evidence="1 2">N102</strain>
    </source>
</reference>
<dbReference type="InterPro" id="IPR014347">
    <property type="entry name" value="Tautomerase/MIF_sf"/>
</dbReference>
<evidence type="ECO:0000313" key="1">
    <source>
        <dbReference type="EMBL" id="AXR05616.1"/>
    </source>
</evidence>
<dbReference type="Gene3D" id="3.30.429.10">
    <property type="entry name" value="Macrophage Migration Inhibitory Factor"/>
    <property type="match status" value="1"/>
</dbReference>
<dbReference type="RefSeq" id="WP_108569056.1">
    <property type="nucleotide sequence ID" value="NZ_CP031769.1"/>
</dbReference>